<feature type="domain" description="Transcription regulator AsnC/Lrp ligand binding" evidence="1">
    <location>
        <begin position="7"/>
        <end position="77"/>
    </location>
</feature>
<reference evidence="2" key="1">
    <citation type="submission" date="2019-08" db="EMBL/GenBank/DDBJ databases">
        <authorList>
            <person name="Kucharzyk K."/>
            <person name="Murdoch R.W."/>
            <person name="Higgins S."/>
            <person name="Loffler F."/>
        </authorList>
    </citation>
    <scope>NUCLEOTIDE SEQUENCE</scope>
</reference>
<comment type="caution">
    <text evidence="2">The sequence shown here is derived from an EMBL/GenBank/DDBJ whole genome shotgun (WGS) entry which is preliminary data.</text>
</comment>
<dbReference type="InterPro" id="IPR011008">
    <property type="entry name" value="Dimeric_a/b-barrel"/>
</dbReference>
<name>A0A645BMM3_9ZZZZ</name>
<dbReference type="AlphaFoldDB" id="A0A645BMM3"/>
<evidence type="ECO:0000259" key="1">
    <source>
        <dbReference type="Pfam" id="PF01037"/>
    </source>
</evidence>
<dbReference type="Gene3D" id="3.30.70.920">
    <property type="match status" value="1"/>
</dbReference>
<sequence>MVTGIALVNVERKMLRQATEELLKLNGVTEVYTVAGEYDLVVMIRVNSNAELADVVTTKMTKDIPGIVRTRTMISLQADAKVDLCQFYNSKNYTQNQIFV</sequence>
<evidence type="ECO:0000313" key="2">
    <source>
        <dbReference type="EMBL" id="MPM64533.1"/>
    </source>
</evidence>
<accession>A0A645BMM3</accession>
<organism evidence="2">
    <name type="scientific">bioreactor metagenome</name>
    <dbReference type="NCBI Taxonomy" id="1076179"/>
    <lineage>
        <taxon>unclassified sequences</taxon>
        <taxon>metagenomes</taxon>
        <taxon>ecological metagenomes</taxon>
    </lineage>
</organism>
<dbReference type="SUPFAM" id="SSF54909">
    <property type="entry name" value="Dimeric alpha+beta barrel"/>
    <property type="match status" value="1"/>
</dbReference>
<gene>
    <name evidence="2" type="ORF">SDC9_111420</name>
</gene>
<dbReference type="Pfam" id="PF01037">
    <property type="entry name" value="AsnC_trans_reg"/>
    <property type="match status" value="1"/>
</dbReference>
<dbReference type="InterPro" id="IPR019887">
    <property type="entry name" value="Tscrpt_reg_AsnC/Lrp_C"/>
</dbReference>
<dbReference type="EMBL" id="VSSQ01020007">
    <property type="protein sequence ID" value="MPM64533.1"/>
    <property type="molecule type" value="Genomic_DNA"/>
</dbReference>
<protein>
    <recommendedName>
        <fullName evidence="1">Transcription regulator AsnC/Lrp ligand binding domain-containing protein</fullName>
    </recommendedName>
</protein>
<proteinExistence type="predicted"/>